<feature type="coiled-coil region" evidence="1">
    <location>
        <begin position="107"/>
        <end position="141"/>
    </location>
</feature>
<evidence type="ECO:0000256" key="2">
    <source>
        <dbReference type="SAM" id="MobiDB-lite"/>
    </source>
</evidence>
<keyword evidence="1" id="KW-0175">Coiled coil</keyword>
<evidence type="ECO:0000313" key="4">
    <source>
        <dbReference type="Proteomes" id="UP000077266"/>
    </source>
</evidence>
<dbReference type="OrthoDB" id="2562743at2759"/>
<name>A0A165LUG4_EXIGL</name>
<feature type="coiled-coil region" evidence="1">
    <location>
        <begin position="168"/>
        <end position="209"/>
    </location>
</feature>
<proteinExistence type="predicted"/>
<reference evidence="3 4" key="1">
    <citation type="journal article" date="2016" name="Mol. Biol. Evol.">
        <title>Comparative Genomics of Early-Diverging Mushroom-Forming Fungi Provides Insights into the Origins of Lignocellulose Decay Capabilities.</title>
        <authorList>
            <person name="Nagy L.G."/>
            <person name="Riley R."/>
            <person name="Tritt A."/>
            <person name="Adam C."/>
            <person name="Daum C."/>
            <person name="Floudas D."/>
            <person name="Sun H."/>
            <person name="Yadav J.S."/>
            <person name="Pangilinan J."/>
            <person name="Larsson K.H."/>
            <person name="Matsuura K."/>
            <person name="Barry K."/>
            <person name="Labutti K."/>
            <person name="Kuo R."/>
            <person name="Ohm R.A."/>
            <person name="Bhattacharya S.S."/>
            <person name="Shirouzu T."/>
            <person name="Yoshinaga Y."/>
            <person name="Martin F.M."/>
            <person name="Grigoriev I.V."/>
            <person name="Hibbett D.S."/>
        </authorList>
    </citation>
    <scope>NUCLEOTIDE SEQUENCE [LARGE SCALE GENOMIC DNA]</scope>
    <source>
        <strain evidence="3 4">HHB12029</strain>
    </source>
</reference>
<evidence type="ECO:0000256" key="1">
    <source>
        <dbReference type="SAM" id="Coils"/>
    </source>
</evidence>
<dbReference type="Proteomes" id="UP000077266">
    <property type="component" value="Unassembled WGS sequence"/>
</dbReference>
<dbReference type="STRING" id="1314781.A0A165LUG4"/>
<gene>
    <name evidence="3" type="ORF">EXIGLDRAFT_313718</name>
</gene>
<feature type="compositionally biased region" description="Basic residues" evidence="2">
    <location>
        <begin position="413"/>
        <end position="439"/>
    </location>
</feature>
<dbReference type="EMBL" id="KV425920">
    <property type="protein sequence ID" value="KZV98338.1"/>
    <property type="molecule type" value="Genomic_DNA"/>
</dbReference>
<organism evidence="3 4">
    <name type="scientific">Exidia glandulosa HHB12029</name>
    <dbReference type="NCBI Taxonomy" id="1314781"/>
    <lineage>
        <taxon>Eukaryota</taxon>
        <taxon>Fungi</taxon>
        <taxon>Dikarya</taxon>
        <taxon>Basidiomycota</taxon>
        <taxon>Agaricomycotina</taxon>
        <taxon>Agaricomycetes</taxon>
        <taxon>Auriculariales</taxon>
        <taxon>Exidiaceae</taxon>
        <taxon>Exidia</taxon>
    </lineage>
</organism>
<accession>A0A165LUG4</accession>
<evidence type="ECO:0000313" key="3">
    <source>
        <dbReference type="EMBL" id="KZV98338.1"/>
    </source>
</evidence>
<feature type="region of interest" description="Disordered" evidence="2">
    <location>
        <begin position="363"/>
        <end position="445"/>
    </location>
</feature>
<dbReference type="PANTHER" id="PTHR21974:SF2">
    <property type="entry name" value="RE15880P"/>
    <property type="match status" value="1"/>
</dbReference>
<feature type="compositionally biased region" description="Basic residues" evidence="2">
    <location>
        <begin position="391"/>
        <end position="403"/>
    </location>
</feature>
<dbReference type="PANTHER" id="PTHR21974">
    <property type="entry name" value="RE15880P"/>
    <property type="match status" value="1"/>
</dbReference>
<dbReference type="InParanoid" id="A0A165LUG4"/>
<dbReference type="AlphaFoldDB" id="A0A165LUG4"/>
<keyword evidence="4" id="KW-1185">Reference proteome</keyword>
<protein>
    <submittedName>
        <fullName evidence="3">Uncharacterized protein</fullName>
    </submittedName>
</protein>
<sequence>MNLVTNTFSRYRCRCKTPVAQHAVRARRLLRQILIASGPDCSHCLICKSTKSAGGCPRHSRHKDRWRAIHLPATQAMSLSHNVSVHAQEHARILSELAKLEYAPSALETAKRYFADLKTLIADAENELTAAEKAESKESAEAQEVKKSVFRKLAHRATGQGAKWDAKATKEEREYVDARERRVKAESNVKALKATLRETGQNVESLTSEIARRDTLLREQQELYSRVFDGPTPDAPQEDELERTVRRTEDENTIQQNALNLESQTLSALTDSKKALDSCLEKMLESQNVSDMDFIGTGVNSADIWEKNAITAAQIFAQQFTMSFGMAKRLNPAVQDVPEIKLPSTSTSEVVFDNIWDNEQVQSRTASAASEPLVAHCPPRSSAPRNASTAQRRKRSRSLKLWRVHAPTCSTCARRRSTRSPRHRRRTVTNRRLPHRRTQGSRGEV</sequence>